<evidence type="ECO:0000313" key="4">
    <source>
        <dbReference type="Proteomes" id="UP001157006"/>
    </source>
</evidence>
<evidence type="ECO:0000259" key="2">
    <source>
        <dbReference type="Pfam" id="PF24750"/>
    </source>
</evidence>
<feature type="domain" description="F-box protein At3g26010-like beta-propeller" evidence="2">
    <location>
        <begin position="134"/>
        <end position="344"/>
    </location>
</feature>
<evidence type="ECO:0000256" key="1">
    <source>
        <dbReference type="SAM" id="MobiDB-lite"/>
    </source>
</evidence>
<dbReference type="PANTHER" id="PTHR35546">
    <property type="entry name" value="F-BOX PROTEIN INTERACTION DOMAIN PROTEIN-RELATED"/>
    <property type="match status" value="1"/>
</dbReference>
<dbReference type="Proteomes" id="UP001157006">
    <property type="component" value="Chromosome 2"/>
</dbReference>
<reference evidence="3 4" key="1">
    <citation type="submission" date="2023-01" db="EMBL/GenBank/DDBJ databases">
        <authorList>
            <person name="Kreplak J."/>
        </authorList>
    </citation>
    <scope>NUCLEOTIDE SEQUENCE [LARGE SCALE GENOMIC DNA]</scope>
</reference>
<keyword evidence="4" id="KW-1185">Reference proteome</keyword>
<organism evidence="3 4">
    <name type="scientific">Vicia faba</name>
    <name type="common">Broad bean</name>
    <name type="synonym">Faba vulgaris</name>
    <dbReference type="NCBI Taxonomy" id="3906"/>
    <lineage>
        <taxon>Eukaryota</taxon>
        <taxon>Viridiplantae</taxon>
        <taxon>Streptophyta</taxon>
        <taxon>Embryophyta</taxon>
        <taxon>Tracheophyta</taxon>
        <taxon>Spermatophyta</taxon>
        <taxon>Magnoliopsida</taxon>
        <taxon>eudicotyledons</taxon>
        <taxon>Gunneridae</taxon>
        <taxon>Pentapetalae</taxon>
        <taxon>rosids</taxon>
        <taxon>fabids</taxon>
        <taxon>Fabales</taxon>
        <taxon>Fabaceae</taxon>
        <taxon>Papilionoideae</taxon>
        <taxon>50 kb inversion clade</taxon>
        <taxon>NPAAA clade</taxon>
        <taxon>Hologalegina</taxon>
        <taxon>IRL clade</taxon>
        <taxon>Fabeae</taxon>
        <taxon>Vicia</taxon>
    </lineage>
</organism>
<dbReference type="EMBL" id="OX451737">
    <property type="protein sequence ID" value="CAI8597149.1"/>
    <property type="molecule type" value="Genomic_DNA"/>
</dbReference>
<feature type="compositionally biased region" description="Polar residues" evidence="1">
    <location>
        <begin position="17"/>
        <end position="27"/>
    </location>
</feature>
<accession>A0AAV0ZG46</accession>
<dbReference type="AlphaFoldDB" id="A0AAV0ZG46"/>
<dbReference type="InterPro" id="IPR055290">
    <property type="entry name" value="At3g26010-like"/>
</dbReference>
<dbReference type="InterPro" id="IPR056592">
    <property type="entry name" value="Beta-prop_At3g26010-like"/>
</dbReference>
<sequence>MNQNPQPADEVEEEIDAQQQTTPQQDIPSTSTRRRRRPCNPTTEDLYEAMMDQNQRMTDMNAQLTRQSQQATDIQAQQTAMIDQDQNQKKKNSFIIRILIQQTSSIFADFSFWKNQGTWIRRILELQMIFFATISLKMVASCNGLILLSGYVTDQPCYYVVNPLIKESVTIPQPCIQEHVIRVGLASDDYNQFKIVLVEEKSCSQLMNGLEVHVFSSDTSEWIKVNHSVDLTLPPLPEFEFKELSTQPLYSNGSIHWEIGGKLLVYHVEENKCELIELPDFSKDWPWQSTMMYRRSLSESSGCVYYCYTDLDGFHIWELLEENYDLGPFCDSENFRWKLVHTVMHETLASRRDKFGDTLFEWEPLTPIAYSEQAKTIYLQIPGAVVGYDFDTESLRLICRYSYPDMNFNCCSFLCSTSFGTHNVPREDNMVTDGQKMELILPLEDIEILFV</sequence>
<feature type="region of interest" description="Disordered" evidence="1">
    <location>
        <begin position="1"/>
        <end position="41"/>
    </location>
</feature>
<dbReference type="Pfam" id="PF24750">
    <property type="entry name" value="b-prop_At3g26010-like"/>
    <property type="match status" value="1"/>
</dbReference>
<gene>
    <name evidence="3" type="ORF">VFH_II067920</name>
</gene>
<name>A0AAV0ZG46_VICFA</name>
<evidence type="ECO:0000313" key="3">
    <source>
        <dbReference type="EMBL" id="CAI8597149.1"/>
    </source>
</evidence>
<proteinExistence type="predicted"/>
<protein>
    <recommendedName>
        <fullName evidence="2">F-box protein At3g26010-like beta-propeller domain-containing protein</fullName>
    </recommendedName>
</protein>
<dbReference type="PANTHER" id="PTHR35546:SF70">
    <property type="entry name" value="F-BOX PROTEIN INTERACTION DOMAIN PROTEIN"/>
    <property type="match status" value="1"/>
</dbReference>